<dbReference type="EMBL" id="JBGFSN010000010">
    <property type="protein sequence ID" value="MFH8136076.1"/>
    <property type="molecule type" value="Genomic_DNA"/>
</dbReference>
<organism evidence="1 2">
    <name type="scientific">Pantoea osteomyelitidis</name>
    <dbReference type="NCBI Taxonomy" id="3230026"/>
    <lineage>
        <taxon>Bacteria</taxon>
        <taxon>Pseudomonadati</taxon>
        <taxon>Pseudomonadota</taxon>
        <taxon>Gammaproteobacteria</taxon>
        <taxon>Enterobacterales</taxon>
        <taxon>Erwiniaceae</taxon>
        <taxon>Pantoea</taxon>
    </lineage>
</organism>
<evidence type="ECO:0000313" key="1">
    <source>
        <dbReference type="EMBL" id="MFH8136076.1"/>
    </source>
</evidence>
<gene>
    <name evidence="1" type="ORF">ABU178_18160</name>
</gene>
<accession>A0ABW7Q0G7</accession>
<sequence>MCQLHTFAITQEDPEEEKIDGISLLSFTSLNDVADYLFSTDWLKIEAAESQLTNQENRNSGHRSITT</sequence>
<evidence type="ECO:0000313" key="2">
    <source>
        <dbReference type="Proteomes" id="UP001611251"/>
    </source>
</evidence>
<comment type="caution">
    <text evidence="1">The sequence shown here is derived from an EMBL/GenBank/DDBJ whole genome shotgun (WGS) entry which is preliminary data.</text>
</comment>
<reference evidence="1 2" key="1">
    <citation type="submission" date="2024-08" db="EMBL/GenBank/DDBJ databases">
        <title>Pantoea ronii - a newly identified human opportunistic pathogen.</title>
        <authorList>
            <person name="Keidar-Friedman D."/>
            <person name="Sorek N."/>
            <person name="Leshin-Carmel D."/>
            <person name="Tsur A."/>
            <person name="Amsalem M."/>
            <person name="Tolkach D."/>
            <person name="Brosh-Nissimov T."/>
        </authorList>
    </citation>
    <scope>NUCLEOTIDE SEQUENCE [LARGE SCALE GENOMIC DNA]</scope>
    <source>
        <strain evidence="1 2">AA23256</strain>
    </source>
</reference>
<protein>
    <submittedName>
        <fullName evidence="1">Uncharacterized protein</fullName>
    </submittedName>
</protein>
<keyword evidence="2" id="KW-1185">Reference proteome</keyword>
<proteinExistence type="predicted"/>
<name>A0ABW7Q0G7_9GAMM</name>
<dbReference type="RefSeq" id="WP_397217503.1">
    <property type="nucleotide sequence ID" value="NZ_JBGFSN010000010.1"/>
</dbReference>
<dbReference type="Proteomes" id="UP001611251">
    <property type="component" value="Unassembled WGS sequence"/>
</dbReference>